<feature type="transmembrane region" description="Helical" evidence="1">
    <location>
        <begin position="466"/>
        <end position="483"/>
    </location>
</feature>
<keyword evidence="1" id="KW-0812">Transmembrane</keyword>
<evidence type="ECO:0008006" key="4">
    <source>
        <dbReference type="Google" id="ProtNLM"/>
    </source>
</evidence>
<evidence type="ECO:0000313" key="2">
    <source>
        <dbReference type="EMBL" id="MBB6098959.1"/>
    </source>
</evidence>
<feature type="transmembrane region" description="Helical" evidence="1">
    <location>
        <begin position="189"/>
        <end position="206"/>
    </location>
</feature>
<keyword evidence="1" id="KW-1133">Transmembrane helix</keyword>
<keyword evidence="1" id="KW-0472">Membrane</keyword>
<comment type="caution">
    <text evidence="2">The sequence shown here is derived from an EMBL/GenBank/DDBJ whole genome shotgun (WGS) entry which is preliminary data.</text>
</comment>
<dbReference type="Proteomes" id="UP000569951">
    <property type="component" value="Unassembled WGS sequence"/>
</dbReference>
<feature type="transmembrane region" description="Helical" evidence="1">
    <location>
        <begin position="211"/>
        <end position="231"/>
    </location>
</feature>
<keyword evidence="3" id="KW-1185">Reference proteome</keyword>
<evidence type="ECO:0000313" key="3">
    <source>
        <dbReference type="Proteomes" id="UP000569951"/>
    </source>
</evidence>
<evidence type="ECO:0000256" key="1">
    <source>
        <dbReference type="SAM" id="Phobius"/>
    </source>
</evidence>
<feature type="transmembrane region" description="Helical" evidence="1">
    <location>
        <begin position="380"/>
        <end position="402"/>
    </location>
</feature>
<gene>
    <name evidence="2" type="ORF">HNR42_002394</name>
</gene>
<organism evidence="2 3">
    <name type="scientific">Deinobacterium chartae</name>
    <dbReference type="NCBI Taxonomy" id="521158"/>
    <lineage>
        <taxon>Bacteria</taxon>
        <taxon>Thermotogati</taxon>
        <taxon>Deinococcota</taxon>
        <taxon>Deinococci</taxon>
        <taxon>Deinococcales</taxon>
        <taxon>Deinococcaceae</taxon>
        <taxon>Deinobacterium</taxon>
    </lineage>
</organism>
<proteinExistence type="predicted"/>
<feature type="transmembrane region" description="Helical" evidence="1">
    <location>
        <begin position="343"/>
        <end position="360"/>
    </location>
</feature>
<reference evidence="2 3" key="1">
    <citation type="submission" date="2020-08" db="EMBL/GenBank/DDBJ databases">
        <title>Genomic Encyclopedia of Type Strains, Phase IV (KMG-IV): sequencing the most valuable type-strain genomes for metagenomic binning, comparative biology and taxonomic classification.</title>
        <authorList>
            <person name="Goeker M."/>
        </authorList>
    </citation>
    <scope>NUCLEOTIDE SEQUENCE [LARGE SCALE GENOMIC DNA]</scope>
    <source>
        <strain evidence="2 3">DSM 21458</strain>
    </source>
</reference>
<feature type="transmembrane region" description="Helical" evidence="1">
    <location>
        <begin position="442"/>
        <end position="460"/>
    </location>
</feature>
<feature type="transmembrane region" description="Helical" evidence="1">
    <location>
        <begin position="408"/>
        <end position="430"/>
    </location>
</feature>
<dbReference type="RefSeq" id="WP_183987704.1">
    <property type="nucleotide sequence ID" value="NZ_JACHHG010000008.1"/>
</dbReference>
<name>A0A841I3R1_9DEIO</name>
<dbReference type="AlphaFoldDB" id="A0A841I3R1"/>
<accession>A0A841I3R1</accession>
<protein>
    <recommendedName>
        <fullName evidence="4">Polymer-forming cytoskeletal protein</fullName>
    </recommendedName>
</protein>
<dbReference type="EMBL" id="JACHHG010000008">
    <property type="protein sequence ID" value="MBB6098959.1"/>
    <property type="molecule type" value="Genomic_DNA"/>
</dbReference>
<feature type="transmembrane region" description="Helical" evidence="1">
    <location>
        <begin position="149"/>
        <end position="169"/>
    </location>
</feature>
<sequence>MGKSRLPLHLEELLQRASDLGEFPGSERAALEELLREPEQAARHADLTEAARALRSLPALRAPEGFAATVSSSIAQDAAVSRLRASSLLAPPDFARSVMERIQEAQHAEAAAALQELPRVPVPEGFAAHVARRIARDAHRQEVHNPAPLYLFGGVLAAGGVAIASLFWPHLRTGADALADLLNSLPPEAAGVYLLLLAVGALALLLQRVRFVAPAALGAFAVAGVLLLPGVSANFGPGTLAAGQTSPTLLRVGGDVRVAGTVHGDVITLGGSVVLEPGARVTGEVISLLGDVRGASEAALSDPPTAILGHVEGQTAVPQGRPLARVGAASAFQPLLELARSEYWPALNFALLCILTLLLYQSGHLSSMRRSLGAAPARHLLLGLLLLLIGVPAAVIAGLSVIGAPAALLLILGLFALQGAGLALLLTSVGNRLTVWLRLPQHPVSGAALGLTLFLVTLPFPLIATALWLIGGALGSGALLTYLRRFAERHRTLSALTA</sequence>